<evidence type="ECO:0000256" key="4">
    <source>
        <dbReference type="ARBA" id="ARBA00020268"/>
    </source>
</evidence>
<dbReference type="CDD" id="cd13137">
    <property type="entry name" value="MATE_NorM_like"/>
    <property type="match status" value="1"/>
</dbReference>
<dbReference type="EMBL" id="BMAQ01000048">
    <property type="protein sequence ID" value="GFR39469.1"/>
    <property type="molecule type" value="Genomic_DNA"/>
</dbReference>
<keyword evidence="7" id="KW-1003">Cell membrane</keyword>
<organism evidence="14 15">
    <name type="scientific">Insulibacter thermoxylanivorax</name>
    <dbReference type="NCBI Taxonomy" id="2749268"/>
    <lineage>
        <taxon>Bacteria</taxon>
        <taxon>Bacillati</taxon>
        <taxon>Bacillota</taxon>
        <taxon>Bacilli</taxon>
        <taxon>Bacillales</taxon>
        <taxon>Paenibacillaceae</taxon>
        <taxon>Insulibacter</taxon>
    </lineage>
</organism>
<sequence>MRNVMSAVRTNAMRLLDRSLSGNTFDYKQIIAIIMPILADQAFIILMSMFNTAMISSSGVAAVSAVSMVDSLNIFIVNVFIAVATGGTVIVAQYKGSGNDKMISRAASQALSLVTIVSLLMCVLVIVFHNPTLHLLFGRAEAVVLDNARIYLIGSGITYPLFAVYSAITGVLRGIAETRVCLFLSVIMNFAYFILNLLFIVGLDMGIVGMVISLFLARVIGMLTSLIYLLRYCQKIKVRLRDAFDLDFQVIKKIMYIGVPFAAEQLFFNGGKLLTQTYIVQFGTLAITANAIGGSLSSLSQIGGSALSIALVTVVGQCMGRGDVPDARRYVRSFLWMSALVYIFALVVILPLFPYIISLFSPPGEIVPVIYELTVLVLLAQPVFWTFSFMLPSALRAAGDSRFTSITAMLTMWLIRVILGYVVGVTFGFGLMGVWTAMVIEWGVRGLIFYLRFRGDKWYRHKLV</sequence>
<dbReference type="GO" id="GO:0015297">
    <property type="term" value="F:antiporter activity"/>
    <property type="evidence" value="ECO:0007669"/>
    <property type="project" value="UniProtKB-KW"/>
</dbReference>
<feature type="transmembrane region" description="Helical" evidence="13">
    <location>
        <begin position="106"/>
        <end position="128"/>
    </location>
</feature>
<reference evidence="14" key="1">
    <citation type="submission" date="2020-08" db="EMBL/GenBank/DDBJ databases">
        <authorList>
            <person name="Uke A."/>
            <person name="Chhe C."/>
            <person name="Baramee S."/>
            <person name="Kosugi A."/>
        </authorList>
    </citation>
    <scope>NUCLEOTIDE SEQUENCE</scope>
    <source>
        <strain evidence="14">DA-C8</strain>
    </source>
</reference>
<evidence type="ECO:0000256" key="1">
    <source>
        <dbReference type="ARBA" id="ARBA00003408"/>
    </source>
</evidence>
<feature type="transmembrane region" description="Helical" evidence="13">
    <location>
        <begin position="72"/>
        <end position="94"/>
    </location>
</feature>
<dbReference type="PANTHER" id="PTHR43298:SF2">
    <property type="entry name" value="FMN_FAD EXPORTER YEEO-RELATED"/>
    <property type="match status" value="1"/>
</dbReference>
<evidence type="ECO:0000256" key="2">
    <source>
        <dbReference type="ARBA" id="ARBA00004651"/>
    </source>
</evidence>
<comment type="caution">
    <text evidence="14">The sequence shown here is derived from an EMBL/GenBank/DDBJ whole genome shotgun (WGS) entry which is preliminary data.</text>
</comment>
<dbReference type="Proteomes" id="UP000654993">
    <property type="component" value="Unassembled WGS sequence"/>
</dbReference>
<dbReference type="NCBIfam" id="TIGR00797">
    <property type="entry name" value="matE"/>
    <property type="match status" value="1"/>
</dbReference>
<keyword evidence="15" id="KW-1185">Reference proteome</keyword>
<keyword evidence="10" id="KW-0406">Ion transport</keyword>
<evidence type="ECO:0000313" key="14">
    <source>
        <dbReference type="EMBL" id="GFR39469.1"/>
    </source>
</evidence>
<protein>
    <recommendedName>
        <fullName evidence="4">Probable multidrug resistance protein NorM</fullName>
    </recommendedName>
    <alternativeName>
        <fullName evidence="12">Multidrug-efflux transporter</fullName>
    </alternativeName>
</protein>
<keyword evidence="6" id="KW-0050">Antiport</keyword>
<evidence type="ECO:0000256" key="5">
    <source>
        <dbReference type="ARBA" id="ARBA00022448"/>
    </source>
</evidence>
<keyword evidence="9 13" id="KW-1133">Transmembrane helix</keyword>
<dbReference type="PANTHER" id="PTHR43298">
    <property type="entry name" value="MULTIDRUG RESISTANCE PROTEIN NORM-RELATED"/>
    <property type="match status" value="1"/>
</dbReference>
<comment type="similarity">
    <text evidence="3">Belongs to the multi antimicrobial extrusion (MATE) (TC 2.A.66.1) family.</text>
</comment>
<keyword evidence="11 13" id="KW-0472">Membrane</keyword>
<evidence type="ECO:0000256" key="11">
    <source>
        <dbReference type="ARBA" id="ARBA00023136"/>
    </source>
</evidence>
<dbReference type="GO" id="GO:0005886">
    <property type="term" value="C:plasma membrane"/>
    <property type="evidence" value="ECO:0007669"/>
    <property type="project" value="UniProtKB-SubCell"/>
</dbReference>
<dbReference type="GO" id="GO:0042910">
    <property type="term" value="F:xenobiotic transmembrane transporter activity"/>
    <property type="evidence" value="ECO:0007669"/>
    <property type="project" value="InterPro"/>
</dbReference>
<proteinExistence type="inferred from homology"/>
<dbReference type="GO" id="GO:0006811">
    <property type="term" value="P:monoatomic ion transport"/>
    <property type="evidence" value="ECO:0007669"/>
    <property type="project" value="UniProtKB-KW"/>
</dbReference>
<comment type="function">
    <text evidence="1">Multidrug efflux pump.</text>
</comment>
<dbReference type="InterPro" id="IPR002528">
    <property type="entry name" value="MATE_fam"/>
</dbReference>
<dbReference type="InterPro" id="IPR048279">
    <property type="entry name" value="MdtK-like"/>
</dbReference>
<dbReference type="AlphaFoldDB" id="A0A916VH73"/>
<feature type="transmembrane region" description="Helical" evidence="13">
    <location>
        <begin position="207"/>
        <end position="230"/>
    </location>
</feature>
<evidence type="ECO:0000256" key="9">
    <source>
        <dbReference type="ARBA" id="ARBA00022989"/>
    </source>
</evidence>
<gene>
    <name evidence="14" type="ORF">PRECH8_27650</name>
</gene>
<feature type="transmembrane region" description="Helical" evidence="13">
    <location>
        <begin position="369"/>
        <end position="391"/>
    </location>
</feature>
<evidence type="ECO:0000313" key="15">
    <source>
        <dbReference type="Proteomes" id="UP000654993"/>
    </source>
</evidence>
<dbReference type="InterPro" id="IPR050222">
    <property type="entry name" value="MATE_MdtK"/>
</dbReference>
<feature type="transmembrane region" description="Helical" evidence="13">
    <location>
        <begin position="334"/>
        <end position="357"/>
    </location>
</feature>
<feature type="transmembrane region" description="Helical" evidence="13">
    <location>
        <begin position="148"/>
        <end position="168"/>
    </location>
</feature>
<accession>A0A916VH73</accession>
<evidence type="ECO:0000256" key="10">
    <source>
        <dbReference type="ARBA" id="ARBA00023065"/>
    </source>
</evidence>
<evidence type="ECO:0000256" key="6">
    <source>
        <dbReference type="ARBA" id="ARBA00022449"/>
    </source>
</evidence>
<evidence type="ECO:0000256" key="12">
    <source>
        <dbReference type="ARBA" id="ARBA00031636"/>
    </source>
</evidence>
<reference evidence="14" key="2">
    <citation type="journal article" date="2021" name="Data Brief">
        <title>Draft genome sequence data of the facultative, thermophilic, xylanolytic bacterium Paenibacillus sp. strain DA-C8.</title>
        <authorList>
            <person name="Chhe C."/>
            <person name="Uke A."/>
            <person name="Baramee S."/>
            <person name="Ungkulpasvich U."/>
            <person name="Tachaapaikoon C."/>
            <person name="Pason P."/>
            <person name="Waeonukul R."/>
            <person name="Ratanakhanokchai K."/>
            <person name="Kosugi A."/>
        </authorList>
    </citation>
    <scope>NUCLEOTIDE SEQUENCE</scope>
    <source>
        <strain evidence="14">DA-C8</strain>
    </source>
</reference>
<dbReference type="Pfam" id="PF01554">
    <property type="entry name" value="MatE"/>
    <property type="match status" value="2"/>
</dbReference>
<name>A0A916VH73_9BACL</name>
<comment type="subcellular location">
    <subcellularLocation>
        <location evidence="2">Cell membrane</location>
        <topology evidence="2">Multi-pass membrane protein</topology>
    </subcellularLocation>
</comment>
<evidence type="ECO:0000256" key="7">
    <source>
        <dbReference type="ARBA" id="ARBA00022475"/>
    </source>
</evidence>
<dbReference type="RefSeq" id="WP_200967660.1">
    <property type="nucleotide sequence ID" value="NZ_BMAQ01000048.1"/>
</dbReference>
<keyword evidence="8 13" id="KW-0812">Transmembrane</keyword>
<evidence type="ECO:0000256" key="3">
    <source>
        <dbReference type="ARBA" id="ARBA00010199"/>
    </source>
</evidence>
<dbReference type="PIRSF" id="PIRSF006603">
    <property type="entry name" value="DinF"/>
    <property type="match status" value="1"/>
</dbReference>
<feature type="transmembrane region" description="Helical" evidence="13">
    <location>
        <begin position="180"/>
        <end position="201"/>
    </location>
</feature>
<evidence type="ECO:0000256" key="8">
    <source>
        <dbReference type="ARBA" id="ARBA00022692"/>
    </source>
</evidence>
<evidence type="ECO:0000256" key="13">
    <source>
        <dbReference type="SAM" id="Phobius"/>
    </source>
</evidence>
<keyword evidence="5" id="KW-0813">Transport</keyword>